<evidence type="ECO:0000256" key="1">
    <source>
        <dbReference type="ARBA" id="ARBA00001974"/>
    </source>
</evidence>
<dbReference type="SUPFAM" id="SSF56176">
    <property type="entry name" value="FAD-binding/transporter-associated domain-like"/>
    <property type="match status" value="1"/>
</dbReference>
<dbReference type="NCBIfam" id="NF010480">
    <property type="entry name" value="PRK13905.1"/>
    <property type="match status" value="1"/>
</dbReference>
<evidence type="ECO:0000256" key="9">
    <source>
        <dbReference type="ARBA" id="ARBA00022857"/>
    </source>
</evidence>
<sequence>MEDQILEKLKKELPDVQKNIPLKNHTTFKIGGPAKYFFVAKSKEDLLCAVKIAKELKLPVFILGGGSNVLVLDKGFNGLVVKIEILGCKAEEDKIFSFAGTTLYDLADCAAENSFSGFEWASGIPGATVGGAVYGHAQAFNEKVSDWIESIEALDIKNLKTKFFSKEQCKFSLKNSIFKKRKNLIIISATFTPKKGNKEEIKGRMNKFMSYRKNSHPVTFPSAGSVFVNPEKRGKVIRAGELIEKAGLKGKKIGGAQISLQHANFIINLGNAKAKDVLALIKLVQKKVKKTSDVSLETEVQIL</sequence>
<dbReference type="InterPro" id="IPR006094">
    <property type="entry name" value="Oxid_FAD_bind_N"/>
</dbReference>
<evidence type="ECO:0000256" key="10">
    <source>
        <dbReference type="ARBA" id="ARBA00022960"/>
    </source>
</evidence>
<evidence type="ECO:0000256" key="15">
    <source>
        <dbReference type="ARBA" id="ARBA00048914"/>
    </source>
</evidence>
<dbReference type="EMBL" id="MHPE01000020">
    <property type="protein sequence ID" value="OGZ76969.1"/>
    <property type="molecule type" value="Genomic_DNA"/>
</dbReference>
<dbReference type="GO" id="GO:0009252">
    <property type="term" value="P:peptidoglycan biosynthetic process"/>
    <property type="evidence" value="ECO:0007669"/>
    <property type="project" value="UniProtKB-UniRule"/>
</dbReference>
<evidence type="ECO:0000256" key="7">
    <source>
        <dbReference type="ARBA" id="ARBA00022630"/>
    </source>
</evidence>
<reference evidence="18 19" key="1">
    <citation type="journal article" date="2016" name="Nat. Commun.">
        <title>Thousands of microbial genomes shed light on interconnected biogeochemical processes in an aquifer system.</title>
        <authorList>
            <person name="Anantharaman K."/>
            <person name="Brown C.T."/>
            <person name="Hug L.A."/>
            <person name="Sharon I."/>
            <person name="Castelle C.J."/>
            <person name="Probst A.J."/>
            <person name="Thomas B.C."/>
            <person name="Singh A."/>
            <person name="Wilkins M.J."/>
            <person name="Karaoz U."/>
            <person name="Brodie E.L."/>
            <person name="Williams K.H."/>
            <person name="Hubbard S.S."/>
            <person name="Banfield J.F."/>
        </authorList>
    </citation>
    <scope>NUCLEOTIDE SEQUENCE [LARGE SCALE GENOMIC DNA]</scope>
</reference>
<comment type="caution">
    <text evidence="16">Lacks conserved residue(s) required for the propagation of feature annotation.</text>
</comment>
<evidence type="ECO:0000256" key="6">
    <source>
        <dbReference type="ARBA" id="ARBA00022618"/>
    </source>
</evidence>
<evidence type="ECO:0000256" key="14">
    <source>
        <dbReference type="ARBA" id="ARBA00023316"/>
    </source>
</evidence>
<dbReference type="Gene3D" id="3.30.43.10">
    <property type="entry name" value="Uridine Diphospho-n-acetylenolpyruvylglucosamine Reductase, domain 2"/>
    <property type="match status" value="1"/>
</dbReference>
<keyword evidence="9 16" id="KW-0521">NADP</keyword>
<keyword evidence="6 16" id="KW-0132">Cell division</keyword>
<dbReference type="PANTHER" id="PTHR21071:SF4">
    <property type="entry name" value="UDP-N-ACETYLENOLPYRUVOYLGLUCOSAMINE REDUCTASE"/>
    <property type="match status" value="1"/>
</dbReference>
<gene>
    <name evidence="16" type="primary">murB</name>
    <name evidence="18" type="ORF">A3G45_02715</name>
</gene>
<keyword evidence="7 16" id="KW-0285">Flavoprotein</keyword>
<comment type="catalytic activity">
    <reaction evidence="15 16">
        <text>UDP-N-acetyl-alpha-D-muramate + NADP(+) = UDP-N-acetyl-3-O-(1-carboxyvinyl)-alpha-D-glucosamine + NADPH + H(+)</text>
        <dbReference type="Rhea" id="RHEA:12248"/>
        <dbReference type="ChEBI" id="CHEBI:15378"/>
        <dbReference type="ChEBI" id="CHEBI:57783"/>
        <dbReference type="ChEBI" id="CHEBI:58349"/>
        <dbReference type="ChEBI" id="CHEBI:68483"/>
        <dbReference type="ChEBI" id="CHEBI:70757"/>
        <dbReference type="EC" id="1.3.1.98"/>
    </reaction>
</comment>
<dbReference type="Pfam" id="PF02873">
    <property type="entry name" value="MurB_C"/>
    <property type="match status" value="1"/>
</dbReference>
<dbReference type="GO" id="GO:0071555">
    <property type="term" value="P:cell wall organization"/>
    <property type="evidence" value="ECO:0007669"/>
    <property type="project" value="UniProtKB-KW"/>
</dbReference>
<protein>
    <recommendedName>
        <fullName evidence="16">UDP-N-acetylenolpyruvoylglucosamine reductase</fullName>
        <ecNumber evidence="16">1.3.1.98</ecNumber>
    </recommendedName>
    <alternativeName>
        <fullName evidence="16">UDP-N-acetylmuramate dehydrogenase</fullName>
    </alternativeName>
</protein>
<dbReference type="GO" id="GO:0005829">
    <property type="term" value="C:cytosol"/>
    <property type="evidence" value="ECO:0007669"/>
    <property type="project" value="TreeGrafter"/>
</dbReference>
<evidence type="ECO:0000256" key="3">
    <source>
        <dbReference type="ARBA" id="ARBA00004496"/>
    </source>
</evidence>
<comment type="cofactor">
    <cofactor evidence="1 16">
        <name>FAD</name>
        <dbReference type="ChEBI" id="CHEBI:57692"/>
    </cofactor>
</comment>
<dbReference type="InterPro" id="IPR003170">
    <property type="entry name" value="MurB"/>
</dbReference>
<dbReference type="GO" id="GO:0008360">
    <property type="term" value="P:regulation of cell shape"/>
    <property type="evidence" value="ECO:0007669"/>
    <property type="project" value="UniProtKB-KW"/>
</dbReference>
<evidence type="ECO:0000256" key="8">
    <source>
        <dbReference type="ARBA" id="ARBA00022827"/>
    </source>
</evidence>
<feature type="active site" evidence="16">
    <location>
        <position position="299"/>
    </location>
</feature>
<evidence type="ECO:0000256" key="5">
    <source>
        <dbReference type="ARBA" id="ARBA00022490"/>
    </source>
</evidence>
<dbReference type="InterPro" id="IPR036318">
    <property type="entry name" value="FAD-bd_PCMH-like_sf"/>
</dbReference>
<dbReference type="Proteomes" id="UP000178632">
    <property type="component" value="Unassembled WGS sequence"/>
</dbReference>
<dbReference type="SUPFAM" id="SSF56194">
    <property type="entry name" value="Uridine diphospho-N-Acetylenolpyruvylglucosamine reductase, MurB, C-terminal domain"/>
    <property type="match status" value="1"/>
</dbReference>
<keyword evidence="12 16" id="KW-0560">Oxidoreductase</keyword>
<dbReference type="InterPro" id="IPR016167">
    <property type="entry name" value="FAD-bd_PCMH_sub1"/>
</dbReference>
<feature type="domain" description="FAD-binding PCMH-type" evidence="17">
    <location>
        <begin position="29"/>
        <end position="196"/>
    </location>
</feature>
<dbReference type="InterPro" id="IPR036635">
    <property type="entry name" value="MurB_C_sf"/>
</dbReference>
<evidence type="ECO:0000256" key="11">
    <source>
        <dbReference type="ARBA" id="ARBA00022984"/>
    </source>
</evidence>
<evidence type="ECO:0000256" key="13">
    <source>
        <dbReference type="ARBA" id="ARBA00023306"/>
    </source>
</evidence>
<dbReference type="GO" id="GO:0051301">
    <property type="term" value="P:cell division"/>
    <property type="evidence" value="ECO:0007669"/>
    <property type="project" value="UniProtKB-KW"/>
</dbReference>
<keyword evidence="14 16" id="KW-0961">Cell wall biogenesis/degradation</keyword>
<dbReference type="UniPathway" id="UPA00219"/>
<name>A0A1G2IPY5_9BACT</name>
<dbReference type="EC" id="1.3.1.98" evidence="16"/>
<keyword evidence="5 16" id="KW-0963">Cytoplasm</keyword>
<dbReference type="Gene3D" id="3.30.465.10">
    <property type="match status" value="1"/>
</dbReference>
<comment type="subcellular location">
    <subcellularLocation>
        <location evidence="3 16">Cytoplasm</location>
    </subcellularLocation>
</comment>
<dbReference type="PROSITE" id="PS51387">
    <property type="entry name" value="FAD_PCMH"/>
    <property type="match status" value="1"/>
</dbReference>
<dbReference type="NCBIfam" id="TIGR00179">
    <property type="entry name" value="murB"/>
    <property type="match status" value="1"/>
</dbReference>
<evidence type="ECO:0000259" key="17">
    <source>
        <dbReference type="PROSITE" id="PS51387"/>
    </source>
</evidence>
<dbReference type="GO" id="GO:0008762">
    <property type="term" value="F:UDP-N-acetylmuramate dehydrogenase activity"/>
    <property type="evidence" value="ECO:0007669"/>
    <property type="project" value="UniProtKB-UniRule"/>
</dbReference>
<dbReference type="InterPro" id="IPR011601">
    <property type="entry name" value="MurB_C"/>
</dbReference>
<dbReference type="HAMAP" id="MF_00037">
    <property type="entry name" value="MurB"/>
    <property type="match status" value="1"/>
</dbReference>
<dbReference type="Pfam" id="PF01565">
    <property type="entry name" value="FAD_binding_4"/>
    <property type="match status" value="1"/>
</dbReference>
<dbReference type="InterPro" id="IPR016169">
    <property type="entry name" value="FAD-bd_PCMH_sub2"/>
</dbReference>
<evidence type="ECO:0000256" key="2">
    <source>
        <dbReference type="ARBA" id="ARBA00003921"/>
    </source>
</evidence>
<evidence type="ECO:0000313" key="19">
    <source>
        <dbReference type="Proteomes" id="UP000178632"/>
    </source>
</evidence>
<accession>A0A1G2IPY5</accession>
<comment type="function">
    <text evidence="2 16">Cell wall formation.</text>
</comment>
<proteinExistence type="inferred from homology"/>
<dbReference type="InterPro" id="IPR016166">
    <property type="entry name" value="FAD-bd_PCMH"/>
</dbReference>
<dbReference type="GO" id="GO:0071949">
    <property type="term" value="F:FAD binding"/>
    <property type="evidence" value="ECO:0007669"/>
    <property type="project" value="InterPro"/>
</dbReference>
<evidence type="ECO:0000256" key="4">
    <source>
        <dbReference type="ARBA" id="ARBA00004752"/>
    </source>
</evidence>
<dbReference type="PANTHER" id="PTHR21071">
    <property type="entry name" value="UDP-N-ACETYLENOLPYRUVOYLGLUCOSAMINE REDUCTASE"/>
    <property type="match status" value="1"/>
</dbReference>
<evidence type="ECO:0000256" key="12">
    <source>
        <dbReference type="ARBA" id="ARBA00023002"/>
    </source>
</evidence>
<evidence type="ECO:0000313" key="18">
    <source>
        <dbReference type="EMBL" id="OGZ76969.1"/>
    </source>
</evidence>
<dbReference type="Gene3D" id="3.90.78.10">
    <property type="entry name" value="UDP-N-acetylenolpyruvoylglucosamine reductase, C-terminal domain"/>
    <property type="match status" value="1"/>
</dbReference>
<keyword evidence="8 16" id="KW-0274">FAD</keyword>
<dbReference type="AlphaFoldDB" id="A0A1G2IPY5"/>
<feature type="active site" description="Proton donor" evidence="16">
    <location>
        <position position="225"/>
    </location>
</feature>
<organism evidence="18 19">
    <name type="scientific">Candidatus Staskawiczbacteria bacterium RIFCSPLOWO2_12_FULL_37_15</name>
    <dbReference type="NCBI Taxonomy" id="1802218"/>
    <lineage>
        <taxon>Bacteria</taxon>
        <taxon>Candidatus Staskawicziibacteriota</taxon>
    </lineage>
</organism>
<comment type="pathway">
    <text evidence="4 16">Cell wall biogenesis; peptidoglycan biosynthesis.</text>
</comment>
<keyword evidence="13 16" id="KW-0131">Cell cycle</keyword>
<keyword evidence="10 16" id="KW-0133">Cell shape</keyword>
<keyword evidence="11 16" id="KW-0573">Peptidoglycan synthesis</keyword>
<comment type="similarity">
    <text evidence="16">Belongs to the MurB family.</text>
</comment>
<evidence type="ECO:0000256" key="16">
    <source>
        <dbReference type="HAMAP-Rule" id="MF_00037"/>
    </source>
</evidence>
<comment type="caution">
    <text evidence="18">The sequence shown here is derived from an EMBL/GenBank/DDBJ whole genome shotgun (WGS) entry which is preliminary data.</text>
</comment>